<evidence type="ECO:0000313" key="2">
    <source>
        <dbReference type="Proteomes" id="UP000675940"/>
    </source>
</evidence>
<gene>
    <name evidence="1" type="ORF">J5474_09625</name>
</gene>
<organism evidence="1 2">
    <name type="scientific">Sagittula salina</name>
    <dbReference type="NCBI Taxonomy" id="2820268"/>
    <lineage>
        <taxon>Bacteria</taxon>
        <taxon>Pseudomonadati</taxon>
        <taxon>Pseudomonadota</taxon>
        <taxon>Alphaproteobacteria</taxon>
        <taxon>Rhodobacterales</taxon>
        <taxon>Roseobacteraceae</taxon>
        <taxon>Sagittula</taxon>
    </lineage>
</organism>
<accession>A0A940S072</accession>
<dbReference type="EMBL" id="JAGISH010000004">
    <property type="protein sequence ID" value="MBP0482748.1"/>
    <property type="molecule type" value="Genomic_DNA"/>
</dbReference>
<dbReference type="RefSeq" id="WP_209360686.1">
    <property type="nucleotide sequence ID" value="NZ_JAGISH010000004.1"/>
</dbReference>
<protein>
    <submittedName>
        <fullName evidence="1">Uncharacterized protein</fullName>
    </submittedName>
</protein>
<proteinExistence type="predicted"/>
<comment type="caution">
    <text evidence="1">The sequence shown here is derived from an EMBL/GenBank/DDBJ whole genome shotgun (WGS) entry which is preliminary data.</text>
</comment>
<dbReference type="AlphaFoldDB" id="A0A940S072"/>
<evidence type="ECO:0000313" key="1">
    <source>
        <dbReference type="EMBL" id="MBP0482748.1"/>
    </source>
</evidence>
<keyword evidence="2" id="KW-1185">Reference proteome</keyword>
<reference evidence="1" key="1">
    <citation type="submission" date="2021-03" db="EMBL/GenBank/DDBJ databases">
        <title>Sagittula salina sp. nov. strain M10.9X isolated from the marine waste.</title>
        <authorList>
            <person name="Satari L."/>
            <person name="Molina-Menor E."/>
            <person name="Vidal-Verdu A."/>
            <person name="Pascual J."/>
            <person name="Pereto J."/>
            <person name="Porcar M."/>
        </authorList>
    </citation>
    <scope>NUCLEOTIDE SEQUENCE</scope>
    <source>
        <strain evidence="1">M10.9X</strain>
    </source>
</reference>
<name>A0A940S072_9RHOB</name>
<sequence>MQMDLVKLRLVGRLRKLLRWRRDRLRALTAWLEPMSNDFDRAPLERAALAARIDATARHPDTVGEVAVYSTYCGTLRNLTLDRKNRARDYPHYFVSNNRSVLKMARALGWKPIFLDLPLSGNPIESAHQAKVAKALPHLFPDLRQHRFLLYTDDKKSVKYDKYPAIVERLRDSGAAMALQESSHIKDNVLWEFTDSLHQPRYMQQAHQMLNYTLEQLEAGKSLQARHLFNTAFIARDMTHPRVNAMNETWYDDILSCGIDCQLAFDFLAQGWGGDVLALPPAPRKKYLGQKIEANAPPGSVGL</sequence>
<dbReference type="Proteomes" id="UP000675940">
    <property type="component" value="Unassembled WGS sequence"/>
</dbReference>